<gene>
    <name evidence="2" type="ORF">J2X06_000007</name>
</gene>
<accession>A0ABU1W5G3</accession>
<protein>
    <recommendedName>
        <fullName evidence="4">C-type lysozyme inhibitor domain-containing protein</fullName>
    </recommendedName>
</protein>
<name>A0ABU1W5G3_9GAMM</name>
<sequence length="123" mass="13050">MKVLGRLIAFTAGFAVLPSQATTVASDLVGCYVNATDSGRERILLDLRQDKTYVALTSASLGIWAKASGQWHISDGAVLLGEPNEARGWHYYMQPIRVSSSNRGVTLTAGGDVLVARPNGCGL</sequence>
<keyword evidence="3" id="KW-1185">Reference proteome</keyword>
<proteinExistence type="predicted"/>
<evidence type="ECO:0000313" key="3">
    <source>
        <dbReference type="Proteomes" id="UP001251524"/>
    </source>
</evidence>
<feature type="chain" id="PRO_5046982786" description="C-type lysozyme inhibitor domain-containing protein" evidence="1">
    <location>
        <begin position="22"/>
        <end position="123"/>
    </location>
</feature>
<comment type="caution">
    <text evidence="2">The sequence shown here is derived from an EMBL/GenBank/DDBJ whole genome shotgun (WGS) entry which is preliminary data.</text>
</comment>
<dbReference type="RefSeq" id="WP_310056641.1">
    <property type="nucleotide sequence ID" value="NZ_JAVDVY010000001.1"/>
</dbReference>
<keyword evidence="1" id="KW-0732">Signal</keyword>
<evidence type="ECO:0008006" key="4">
    <source>
        <dbReference type="Google" id="ProtNLM"/>
    </source>
</evidence>
<evidence type="ECO:0000313" key="2">
    <source>
        <dbReference type="EMBL" id="MDR7132823.1"/>
    </source>
</evidence>
<organism evidence="2 3">
    <name type="scientific">Lysobacter niastensis</name>
    <dbReference type="NCBI Taxonomy" id="380629"/>
    <lineage>
        <taxon>Bacteria</taxon>
        <taxon>Pseudomonadati</taxon>
        <taxon>Pseudomonadota</taxon>
        <taxon>Gammaproteobacteria</taxon>
        <taxon>Lysobacterales</taxon>
        <taxon>Lysobacteraceae</taxon>
        <taxon>Lysobacter</taxon>
    </lineage>
</organism>
<dbReference type="Proteomes" id="UP001251524">
    <property type="component" value="Unassembled WGS sequence"/>
</dbReference>
<feature type="signal peptide" evidence="1">
    <location>
        <begin position="1"/>
        <end position="21"/>
    </location>
</feature>
<evidence type="ECO:0000256" key="1">
    <source>
        <dbReference type="SAM" id="SignalP"/>
    </source>
</evidence>
<reference evidence="2 3" key="1">
    <citation type="submission" date="2023-07" db="EMBL/GenBank/DDBJ databases">
        <title>Sorghum-associated microbial communities from plants grown in Nebraska, USA.</title>
        <authorList>
            <person name="Schachtman D."/>
        </authorList>
    </citation>
    <scope>NUCLEOTIDE SEQUENCE [LARGE SCALE GENOMIC DNA]</scope>
    <source>
        <strain evidence="2 3">BE198</strain>
    </source>
</reference>
<dbReference type="EMBL" id="JAVDVY010000001">
    <property type="protein sequence ID" value="MDR7132823.1"/>
    <property type="molecule type" value="Genomic_DNA"/>
</dbReference>